<proteinExistence type="predicted"/>
<dbReference type="EMBL" id="RRYP01032074">
    <property type="protein sequence ID" value="TNV70862.1"/>
    <property type="molecule type" value="Genomic_DNA"/>
</dbReference>
<dbReference type="Proteomes" id="UP000785679">
    <property type="component" value="Unassembled WGS sequence"/>
</dbReference>
<protein>
    <submittedName>
        <fullName evidence="1">Uncharacterized protein</fullName>
    </submittedName>
</protein>
<evidence type="ECO:0000313" key="2">
    <source>
        <dbReference type="Proteomes" id="UP000785679"/>
    </source>
</evidence>
<gene>
    <name evidence="1" type="ORF">FGO68_gene14851</name>
</gene>
<comment type="caution">
    <text evidence="1">The sequence shown here is derived from an EMBL/GenBank/DDBJ whole genome shotgun (WGS) entry which is preliminary data.</text>
</comment>
<name>A0A8J8STZ3_HALGN</name>
<accession>A0A8J8STZ3</accession>
<sequence length="91" mass="10338">MNSFLMVYLKLPKKILEILWNLLIVSVLGTLKARRTLSLDSTICTSTHTLTHSLSGQFEIATAANCDFLYRFFADFLLFPQEKNLPLLSLS</sequence>
<reference evidence="1" key="1">
    <citation type="submission" date="2019-06" db="EMBL/GenBank/DDBJ databases">
        <authorList>
            <person name="Zheng W."/>
        </authorList>
    </citation>
    <scope>NUCLEOTIDE SEQUENCE</scope>
    <source>
        <strain evidence="1">QDHG01</strain>
    </source>
</reference>
<organism evidence="1 2">
    <name type="scientific">Halteria grandinella</name>
    <dbReference type="NCBI Taxonomy" id="5974"/>
    <lineage>
        <taxon>Eukaryota</taxon>
        <taxon>Sar</taxon>
        <taxon>Alveolata</taxon>
        <taxon>Ciliophora</taxon>
        <taxon>Intramacronucleata</taxon>
        <taxon>Spirotrichea</taxon>
        <taxon>Stichotrichia</taxon>
        <taxon>Sporadotrichida</taxon>
        <taxon>Halteriidae</taxon>
        <taxon>Halteria</taxon>
    </lineage>
</organism>
<keyword evidence="2" id="KW-1185">Reference proteome</keyword>
<dbReference type="AlphaFoldDB" id="A0A8J8STZ3"/>
<evidence type="ECO:0000313" key="1">
    <source>
        <dbReference type="EMBL" id="TNV70862.1"/>
    </source>
</evidence>